<dbReference type="NCBIfam" id="TIGR01533">
    <property type="entry name" value="lipo_e_P4"/>
    <property type="match status" value="1"/>
</dbReference>
<dbReference type="Proteomes" id="UP000220133">
    <property type="component" value="Chromosome"/>
</dbReference>
<organism evidence="2 3">
    <name type="scientific">Chitinophaga caeni</name>
    <dbReference type="NCBI Taxonomy" id="2029983"/>
    <lineage>
        <taxon>Bacteria</taxon>
        <taxon>Pseudomonadati</taxon>
        <taxon>Bacteroidota</taxon>
        <taxon>Chitinophagia</taxon>
        <taxon>Chitinophagales</taxon>
        <taxon>Chitinophagaceae</taxon>
        <taxon>Chitinophaga</taxon>
    </lineage>
</organism>
<dbReference type="EMBL" id="CP023777">
    <property type="protein sequence ID" value="ATL49791.1"/>
    <property type="molecule type" value="Genomic_DNA"/>
</dbReference>
<dbReference type="CDD" id="cd07534">
    <property type="entry name" value="HAD_CAP"/>
    <property type="match status" value="1"/>
</dbReference>
<dbReference type="InterPro" id="IPR005519">
    <property type="entry name" value="Acid_phosphat_B-like"/>
</dbReference>
<dbReference type="InterPro" id="IPR006423">
    <property type="entry name" value="Lipo_e_P4"/>
</dbReference>
<reference evidence="2 3" key="1">
    <citation type="submission" date="2017-10" db="EMBL/GenBank/DDBJ databases">
        <title>Paenichitinophaga pekingensis gen. nov., sp. nov., isolated from activated sludge.</title>
        <authorList>
            <person name="Jin D."/>
            <person name="Kong X."/>
            <person name="Deng Y."/>
            <person name="Bai Z."/>
        </authorList>
    </citation>
    <scope>NUCLEOTIDE SEQUENCE [LARGE SCALE GENOMIC DNA]</scope>
    <source>
        <strain evidence="2 3">13</strain>
    </source>
</reference>
<evidence type="ECO:0000256" key="1">
    <source>
        <dbReference type="ARBA" id="ARBA00022729"/>
    </source>
</evidence>
<dbReference type="KEGG" id="cbae:COR50_09090"/>
<dbReference type="PANTHER" id="PTHR31284:SF10">
    <property type="entry name" value="ACID PHOSPHATASE-LIKE PROTEIN"/>
    <property type="match status" value="1"/>
</dbReference>
<sequence length="271" mass="30380">MKRLNIFIILICILSACKTSQHVSRDSSSPEQPYLLLPGGPAWGALYTQHAGEYRALCFQAYQLAKMRLDVLLTRQTFRPIAIVTDIDETILDNSPYSAGRALEGKEYSDESWKVWTDKASADTVPGGASFFKYAASRGVTIYYISNRKTNEATATLKNLKSFGFPFADNEHLLLKSTTSSKADRRNEVSKKFEIVMLLGDNLADFADVFEGHKSTAERNAVVDSLRVQFGDKFIMLPNAMYGDWQNALIDYQYGAGMGQRDSLLRARLVR</sequence>
<dbReference type="Gene3D" id="3.40.50.1000">
    <property type="entry name" value="HAD superfamily/HAD-like"/>
    <property type="match status" value="1"/>
</dbReference>
<evidence type="ECO:0000313" key="2">
    <source>
        <dbReference type="EMBL" id="ATL49791.1"/>
    </source>
</evidence>
<proteinExistence type="predicted"/>
<accession>A0A291R0V9</accession>
<keyword evidence="2" id="KW-0449">Lipoprotein</keyword>
<name>A0A291R0V9_9BACT</name>
<keyword evidence="3" id="KW-1185">Reference proteome</keyword>
<dbReference type="Pfam" id="PF03767">
    <property type="entry name" value="Acid_phosphat_B"/>
    <property type="match status" value="1"/>
</dbReference>
<dbReference type="RefSeq" id="WP_098196157.1">
    <property type="nucleotide sequence ID" value="NZ_CP023777.1"/>
</dbReference>
<dbReference type="AlphaFoldDB" id="A0A291R0V9"/>
<dbReference type="SFLD" id="SFLDS00003">
    <property type="entry name" value="Haloacid_Dehalogenase"/>
    <property type="match status" value="1"/>
</dbReference>
<dbReference type="OrthoDB" id="395856at2"/>
<dbReference type="SUPFAM" id="SSF56784">
    <property type="entry name" value="HAD-like"/>
    <property type="match status" value="1"/>
</dbReference>
<dbReference type="PIRSF" id="PIRSF019271">
    <property type="entry name" value="Acid_Ptase_C"/>
    <property type="match status" value="1"/>
</dbReference>
<keyword evidence="1" id="KW-0732">Signal</keyword>
<dbReference type="InterPro" id="IPR036412">
    <property type="entry name" value="HAD-like_sf"/>
</dbReference>
<dbReference type="InterPro" id="IPR023214">
    <property type="entry name" value="HAD_sf"/>
</dbReference>
<dbReference type="PROSITE" id="PS51257">
    <property type="entry name" value="PROKAR_LIPOPROTEIN"/>
    <property type="match status" value="1"/>
</dbReference>
<protein>
    <submittedName>
        <fullName evidence="2">5'-nucleotidase, lipoprotein e(P4) family</fullName>
    </submittedName>
</protein>
<gene>
    <name evidence="2" type="ORF">COR50_09090</name>
</gene>
<evidence type="ECO:0000313" key="3">
    <source>
        <dbReference type="Proteomes" id="UP000220133"/>
    </source>
</evidence>
<dbReference type="SFLD" id="SFLDG01125">
    <property type="entry name" value="C1.1:_Acid_Phosphatase_Like"/>
    <property type="match status" value="1"/>
</dbReference>
<dbReference type="GO" id="GO:0009279">
    <property type="term" value="C:cell outer membrane"/>
    <property type="evidence" value="ECO:0007669"/>
    <property type="project" value="InterPro"/>
</dbReference>
<dbReference type="PANTHER" id="PTHR31284">
    <property type="entry name" value="ACID PHOSPHATASE-LIKE PROTEIN"/>
    <property type="match status" value="1"/>
</dbReference>